<feature type="compositionally biased region" description="Basic and acidic residues" evidence="12">
    <location>
        <begin position="158"/>
        <end position="177"/>
    </location>
</feature>
<evidence type="ECO:0000256" key="6">
    <source>
        <dbReference type="ARBA" id="ARBA00022763"/>
    </source>
</evidence>
<evidence type="ECO:0000256" key="7">
    <source>
        <dbReference type="ARBA" id="ARBA00022771"/>
    </source>
</evidence>
<evidence type="ECO:0000256" key="3">
    <source>
        <dbReference type="ARBA" id="ARBA00012483"/>
    </source>
</evidence>
<dbReference type="OrthoDB" id="8959987at2759"/>
<dbReference type="KEGG" id="char:105909692"/>
<evidence type="ECO:0000256" key="4">
    <source>
        <dbReference type="ARBA" id="ARBA00022679"/>
    </source>
</evidence>
<keyword evidence="14" id="KW-1185">Reference proteome</keyword>
<keyword evidence="6" id="KW-0227">DNA damage</keyword>
<evidence type="ECO:0000256" key="2">
    <source>
        <dbReference type="ARBA" id="ARBA00004123"/>
    </source>
</evidence>
<keyword evidence="7 11" id="KW-0863">Zinc-finger</keyword>
<dbReference type="RefSeq" id="XP_012693788.2">
    <property type="nucleotide sequence ID" value="XM_012838334.3"/>
</dbReference>
<dbReference type="GO" id="GO:0005634">
    <property type="term" value="C:nucleus"/>
    <property type="evidence" value="ECO:0007669"/>
    <property type="project" value="UniProtKB-SubCell"/>
</dbReference>
<dbReference type="SMART" id="SM00184">
    <property type="entry name" value="RING"/>
    <property type="match status" value="1"/>
</dbReference>
<dbReference type="AlphaFoldDB" id="A0A6P3WAJ8"/>
<evidence type="ECO:0000256" key="11">
    <source>
        <dbReference type="PROSITE-ProRule" id="PRU00175"/>
    </source>
</evidence>
<keyword evidence="8" id="KW-0833">Ubl conjugation pathway</keyword>
<feature type="compositionally biased region" description="Basic residues" evidence="12">
    <location>
        <begin position="559"/>
        <end position="570"/>
    </location>
</feature>
<accession>A0A6P3WAJ8</accession>
<dbReference type="Proteomes" id="UP000515152">
    <property type="component" value="Chromosome 9"/>
</dbReference>
<dbReference type="GO" id="GO:0008270">
    <property type="term" value="F:zinc ion binding"/>
    <property type="evidence" value="ECO:0007669"/>
    <property type="project" value="UniProtKB-KW"/>
</dbReference>
<dbReference type="PROSITE" id="PS50089">
    <property type="entry name" value="ZF_RING_2"/>
    <property type="match status" value="1"/>
</dbReference>
<dbReference type="Gene3D" id="3.30.40.10">
    <property type="entry name" value="Zinc/RING finger domain, C3HC4 (zinc finger)"/>
    <property type="match status" value="1"/>
</dbReference>
<feature type="compositionally biased region" description="Polar residues" evidence="12">
    <location>
        <begin position="541"/>
        <end position="558"/>
    </location>
</feature>
<comment type="subcellular location">
    <subcellularLocation>
        <location evidence="2">Nucleus</location>
    </subcellularLocation>
</comment>
<evidence type="ECO:0000313" key="15">
    <source>
        <dbReference type="RefSeq" id="XP_012693788.2"/>
    </source>
</evidence>
<comment type="catalytic activity">
    <reaction evidence="1">
        <text>S-ubiquitinyl-[E2 ubiquitin-conjugating enzyme]-L-cysteine + [acceptor protein]-L-lysine = [E2 ubiquitin-conjugating enzyme]-L-cysteine + N(6)-ubiquitinyl-[acceptor protein]-L-lysine.</text>
        <dbReference type="EC" id="2.3.2.27"/>
    </reaction>
</comment>
<dbReference type="InterPro" id="IPR013083">
    <property type="entry name" value="Znf_RING/FYVE/PHD"/>
</dbReference>
<evidence type="ECO:0000256" key="5">
    <source>
        <dbReference type="ARBA" id="ARBA00022723"/>
    </source>
</evidence>
<dbReference type="GeneID" id="105909692"/>
<keyword evidence="4" id="KW-0808">Transferase</keyword>
<dbReference type="InterPro" id="IPR051657">
    <property type="entry name" value="RNF168/RNF169_E3_ubiq-ligase"/>
</dbReference>
<dbReference type="PANTHER" id="PTHR23328">
    <property type="entry name" value="RING-TYPE DOMAIN-CONTAINING PROTEIN"/>
    <property type="match status" value="1"/>
</dbReference>
<dbReference type="GO" id="GO:0035861">
    <property type="term" value="C:site of double-strand break"/>
    <property type="evidence" value="ECO:0007669"/>
    <property type="project" value="TreeGrafter"/>
</dbReference>
<evidence type="ECO:0000256" key="12">
    <source>
        <dbReference type="SAM" id="MobiDB-lite"/>
    </source>
</evidence>
<dbReference type="PANTHER" id="PTHR23328:SF2">
    <property type="entry name" value="E3 UBIQUITIN-PROTEIN LIGASE RNF169"/>
    <property type="match status" value="1"/>
</dbReference>
<feature type="region of interest" description="Disordered" evidence="12">
    <location>
        <begin position="148"/>
        <end position="177"/>
    </location>
</feature>
<sequence length="674" mass="75666">MKMAALGSAKSASRLGQKGRTRPATVPCIHTPARVPTIEEVRCPVCLDILLEPVTMPCRHSVCLHCFQRTVQFSLCCPRCRLRVSSWARKQSREKRLVNTELWDMVRKSYPDKCKRRMEQRAGEAVGDEIFRSLAQICKTGDLRQDHDKQNLKVGTNENKEEKKRKPAVHRKEESNAMKHFQDPLCGVLSDSENEEPIGRRTRHVSAFVRKTRTSPAFSRSLPNSLVKRSRSCTDSDDHRGKTRGLSHAPVPHKVSIVHSFNAGILLSSENSRSLSAPVLISDRRHPWRNVLATSTPFPVPLSKPERSISPESNDSISEELNHFKPIVCSPCTPPKRLPDGRVMEPTIVKSTPRNLSRNLQKHTSYEASPSILQKWRQIEVDRQSIIKVTSKGTVTSPIAEELAVKEVPPKERDGGKFCSCVPARERALGSFCTCGRQPESVGAEKEKSVASNKRRLIFDDCVGEAGLSRQSLSISSSSATLPKPESSGTERGRANQLEGCTSGQLPEIQGPPISVGKEQKVSVSDGHAGPGVCNQKGLDTPNQQKESNVRNCAQSRPTSRRGKKRSQKTKHLEEAKSQAKKTRTQDQADDQEEARGRGVDLYVQRLHQEREDRQLALRLQRQLDKECKKINRQKTSPDKYPLRSWATADSQMEYNPRRSGRISKKNEHFNYNC</sequence>
<feature type="domain" description="RING-type" evidence="13">
    <location>
        <begin position="43"/>
        <end position="81"/>
    </location>
</feature>
<evidence type="ECO:0000256" key="8">
    <source>
        <dbReference type="ARBA" id="ARBA00022786"/>
    </source>
</evidence>
<dbReference type="CDD" id="cd21932">
    <property type="entry name" value="MIU2_RNF168-like"/>
    <property type="match status" value="1"/>
</dbReference>
<feature type="region of interest" description="Disordered" evidence="12">
    <location>
        <begin position="219"/>
        <end position="248"/>
    </location>
</feature>
<dbReference type="GO" id="GO:0061630">
    <property type="term" value="F:ubiquitin protein ligase activity"/>
    <property type="evidence" value="ECO:0007669"/>
    <property type="project" value="UniProtKB-EC"/>
</dbReference>
<name>A0A6P3WAJ8_CLUHA</name>
<keyword evidence="5" id="KW-0479">Metal-binding</keyword>
<dbReference type="InterPro" id="IPR001841">
    <property type="entry name" value="Znf_RING"/>
</dbReference>
<gene>
    <name evidence="15" type="primary">rnf169</name>
</gene>
<dbReference type="EC" id="2.3.2.27" evidence="3"/>
<dbReference type="CDD" id="cd16550">
    <property type="entry name" value="RING-HC_RNF168"/>
    <property type="match status" value="1"/>
</dbReference>
<dbReference type="GO" id="GO:0006302">
    <property type="term" value="P:double-strand break repair"/>
    <property type="evidence" value="ECO:0007669"/>
    <property type="project" value="TreeGrafter"/>
</dbReference>
<evidence type="ECO:0000313" key="14">
    <source>
        <dbReference type="Proteomes" id="UP000515152"/>
    </source>
</evidence>
<reference evidence="15" key="1">
    <citation type="submission" date="2025-08" db="UniProtKB">
        <authorList>
            <consortium name="RefSeq"/>
        </authorList>
    </citation>
    <scope>IDENTIFICATION</scope>
</reference>
<feature type="region of interest" description="Disordered" evidence="12">
    <location>
        <begin position="1"/>
        <end position="23"/>
    </location>
</feature>
<evidence type="ECO:0000256" key="9">
    <source>
        <dbReference type="ARBA" id="ARBA00022833"/>
    </source>
</evidence>
<dbReference type="CTD" id="254225"/>
<dbReference type="GO" id="GO:0031491">
    <property type="term" value="F:nucleosome binding"/>
    <property type="evidence" value="ECO:0007669"/>
    <property type="project" value="TreeGrafter"/>
</dbReference>
<proteinExistence type="predicted"/>
<evidence type="ECO:0000256" key="10">
    <source>
        <dbReference type="ARBA" id="ARBA00023242"/>
    </source>
</evidence>
<feature type="region of interest" description="Disordered" evidence="12">
    <location>
        <begin position="473"/>
        <end position="597"/>
    </location>
</feature>
<keyword evidence="9" id="KW-0862">Zinc</keyword>
<protein>
    <recommendedName>
        <fullName evidence="3">RING-type E3 ubiquitin transferase</fullName>
        <ecNumber evidence="3">2.3.2.27</ecNumber>
    </recommendedName>
</protein>
<dbReference type="SUPFAM" id="SSF57850">
    <property type="entry name" value="RING/U-box"/>
    <property type="match status" value="1"/>
</dbReference>
<evidence type="ECO:0000256" key="1">
    <source>
        <dbReference type="ARBA" id="ARBA00000900"/>
    </source>
</evidence>
<organism evidence="14 15">
    <name type="scientific">Clupea harengus</name>
    <name type="common">Atlantic herring</name>
    <dbReference type="NCBI Taxonomy" id="7950"/>
    <lineage>
        <taxon>Eukaryota</taxon>
        <taxon>Metazoa</taxon>
        <taxon>Chordata</taxon>
        <taxon>Craniata</taxon>
        <taxon>Vertebrata</taxon>
        <taxon>Euteleostomi</taxon>
        <taxon>Actinopterygii</taxon>
        <taxon>Neopterygii</taxon>
        <taxon>Teleostei</taxon>
        <taxon>Clupei</taxon>
        <taxon>Clupeiformes</taxon>
        <taxon>Clupeoidei</taxon>
        <taxon>Clupeidae</taxon>
        <taxon>Clupea</taxon>
    </lineage>
</organism>
<keyword evidence="10" id="KW-0539">Nucleus</keyword>
<evidence type="ECO:0000259" key="13">
    <source>
        <dbReference type="PROSITE" id="PS50089"/>
    </source>
</evidence>